<keyword evidence="2" id="KW-0808">Transferase</keyword>
<feature type="domain" description="Nucleotidyl transferase" evidence="1">
    <location>
        <begin position="21"/>
        <end position="274"/>
    </location>
</feature>
<keyword evidence="2" id="KW-0548">Nucleotidyltransferase</keyword>
<organism evidence="2 3">
    <name type="scientific">Candidatus Nitrosocosmicus franklandianus</name>
    <dbReference type="NCBI Taxonomy" id="1798806"/>
    <lineage>
        <taxon>Archaea</taxon>
        <taxon>Nitrososphaerota</taxon>
        <taxon>Nitrososphaeria</taxon>
        <taxon>Nitrososphaerales</taxon>
        <taxon>Nitrososphaeraceae</taxon>
        <taxon>Candidatus Nitrosocosmicus</taxon>
    </lineage>
</organism>
<dbReference type="Gene3D" id="3.90.550.10">
    <property type="entry name" value="Spore Coat Polysaccharide Biosynthesis Protein SpsA, Chain A"/>
    <property type="match status" value="1"/>
</dbReference>
<dbReference type="PANTHER" id="PTHR22572">
    <property type="entry name" value="SUGAR-1-PHOSPHATE GUANYL TRANSFERASE"/>
    <property type="match status" value="1"/>
</dbReference>
<proteinExistence type="predicted"/>
<dbReference type="SUPFAM" id="SSF53448">
    <property type="entry name" value="Nucleotide-diphospho-sugar transferases"/>
    <property type="match status" value="1"/>
</dbReference>
<keyword evidence="3" id="KW-1185">Reference proteome</keyword>
<accession>A0A484IJA0</accession>
<gene>
    <name evidence="2" type="primary">gtaB</name>
    <name evidence="2" type="ORF">NFRAN_2646</name>
</gene>
<protein>
    <submittedName>
        <fullName evidence="2">UTP--glucose-1-phosphate uridylyltransferase</fullName>
        <ecNumber evidence="2">2.7.7.9</ecNumber>
    </submittedName>
</protein>
<dbReference type="InterPro" id="IPR005835">
    <property type="entry name" value="NTP_transferase_dom"/>
</dbReference>
<reference evidence="2 3" key="1">
    <citation type="submission" date="2019-02" db="EMBL/GenBank/DDBJ databases">
        <authorList>
            <person name="Lehtovirta-Morley E L."/>
        </authorList>
    </citation>
    <scope>NUCLEOTIDE SEQUENCE [LARGE SCALE GENOMIC DNA]</scope>
    <source>
        <strain evidence="2">NFRAN1</strain>
    </source>
</reference>
<dbReference type="AlphaFoldDB" id="A0A484IJA0"/>
<dbReference type="EC" id="2.7.7.9" evidence="2"/>
<dbReference type="KEGG" id="nfn:NFRAN_2646"/>
<dbReference type="GO" id="GO:0003983">
    <property type="term" value="F:UTP:glucose-1-phosphate uridylyltransferase activity"/>
    <property type="evidence" value="ECO:0007669"/>
    <property type="project" value="UniProtKB-EC"/>
</dbReference>
<dbReference type="InterPro" id="IPR050486">
    <property type="entry name" value="Mannose-1P_guanyltransferase"/>
</dbReference>
<dbReference type="EMBL" id="LR216287">
    <property type="protein sequence ID" value="VFJ14968.1"/>
    <property type="molecule type" value="Genomic_DNA"/>
</dbReference>
<name>A0A484IJA0_9ARCH</name>
<dbReference type="Proteomes" id="UP000294299">
    <property type="component" value="Chromosome NFRAN"/>
</dbReference>
<dbReference type="Pfam" id="PF00483">
    <property type="entry name" value="NTP_transferase"/>
    <property type="match status" value="1"/>
</dbReference>
<dbReference type="CDD" id="cd04181">
    <property type="entry name" value="NTP_transferase"/>
    <property type="match status" value="1"/>
</dbReference>
<evidence type="ECO:0000313" key="3">
    <source>
        <dbReference type="Proteomes" id="UP000294299"/>
    </source>
</evidence>
<evidence type="ECO:0000313" key="2">
    <source>
        <dbReference type="EMBL" id="VFJ14968.1"/>
    </source>
</evidence>
<evidence type="ECO:0000259" key="1">
    <source>
        <dbReference type="Pfam" id="PF00483"/>
    </source>
</evidence>
<sequence>MNLTESNLFVFIGSYKSKQMKAVIPAGGLGTRGKPFTDYCPKAMIPIDGRPIIDHVIRYICKFSSISEIIIVCEFDSFGKQIINYFEGKENLIGKKIRFIEDKKGGTGGALLQCQDLLRNESCFLIWYTDNLCAIDLDDMYKKFEFLGIGMQENHALGMIVTRSRRYEETGRVLIKRRNTDNIYTIQSFIEKPVINLEYPEALGIYLFSQKIFDVLLQYVNSNTSQSFDLSADILAATRPDLQSMLYSYDIDNSQKEWIDVESPTSIYRNAKRIKTILKQMNAVRDQAMMD</sequence>
<dbReference type="InterPro" id="IPR029044">
    <property type="entry name" value="Nucleotide-diphossugar_trans"/>
</dbReference>